<keyword evidence="1" id="KW-0175">Coiled coil</keyword>
<evidence type="ECO:0000256" key="2">
    <source>
        <dbReference type="SAM" id="MobiDB-lite"/>
    </source>
</evidence>
<dbReference type="Gene3D" id="1.10.287.1490">
    <property type="match status" value="1"/>
</dbReference>
<evidence type="ECO:0000313" key="3">
    <source>
        <dbReference type="EMBL" id="KAK2602281.1"/>
    </source>
</evidence>
<evidence type="ECO:0000313" key="4">
    <source>
        <dbReference type="Proteomes" id="UP001265746"/>
    </source>
</evidence>
<reference evidence="3" key="1">
    <citation type="submission" date="2023-06" db="EMBL/GenBank/DDBJ databases">
        <authorList>
            <person name="Noh H."/>
        </authorList>
    </citation>
    <scope>NUCLEOTIDE SEQUENCE</scope>
    <source>
        <strain evidence="3">DUCC20226</strain>
    </source>
</reference>
<comment type="caution">
    <text evidence="3">The sequence shown here is derived from an EMBL/GenBank/DDBJ whole genome shotgun (WGS) entry which is preliminary data.</text>
</comment>
<feature type="coiled-coil region" evidence="1">
    <location>
        <begin position="312"/>
        <end position="339"/>
    </location>
</feature>
<feature type="compositionally biased region" description="Polar residues" evidence="2">
    <location>
        <begin position="209"/>
        <end position="218"/>
    </location>
</feature>
<accession>A0AAD9S9P4</accession>
<feature type="coiled-coil region" evidence="1">
    <location>
        <begin position="392"/>
        <end position="426"/>
    </location>
</feature>
<feature type="compositionally biased region" description="Polar residues" evidence="2">
    <location>
        <begin position="497"/>
        <end position="511"/>
    </location>
</feature>
<feature type="compositionally biased region" description="Polar residues" evidence="2">
    <location>
        <begin position="226"/>
        <end position="240"/>
    </location>
</feature>
<feature type="region of interest" description="Disordered" evidence="2">
    <location>
        <begin position="492"/>
        <end position="511"/>
    </location>
</feature>
<name>A0AAD9S9P4_PHOAM</name>
<gene>
    <name evidence="3" type="ORF">N8I77_008828</name>
</gene>
<dbReference type="AlphaFoldDB" id="A0AAD9S9P4"/>
<feature type="region of interest" description="Disordered" evidence="2">
    <location>
        <begin position="200"/>
        <end position="274"/>
    </location>
</feature>
<evidence type="ECO:0000256" key="1">
    <source>
        <dbReference type="SAM" id="Coils"/>
    </source>
</evidence>
<organism evidence="3 4">
    <name type="scientific">Phomopsis amygdali</name>
    <name type="common">Fusicoccum amygdali</name>
    <dbReference type="NCBI Taxonomy" id="1214568"/>
    <lineage>
        <taxon>Eukaryota</taxon>
        <taxon>Fungi</taxon>
        <taxon>Dikarya</taxon>
        <taxon>Ascomycota</taxon>
        <taxon>Pezizomycotina</taxon>
        <taxon>Sordariomycetes</taxon>
        <taxon>Sordariomycetidae</taxon>
        <taxon>Diaporthales</taxon>
        <taxon>Diaporthaceae</taxon>
        <taxon>Diaporthe</taxon>
    </lineage>
</organism>
<sequence length="795" mass="89062">MVSRMPHPKRQPIILPGFDRQTQLTLEFATIKFGAIWLRRIYTNEADPSIQLGLAAEGLSAEEYNSREHRLQEVRYGNNITVLFKACFSSRIFHGSHCFWTAISRGFGARPEVVKAVADLFIEARAIYLRNNPAAYKHAPLVTEATYWVDKWTSPLRERIDPMPGSDNDVFKAVDDFFKKEKAANGDLACILSKRTAIEAPRGPRKRSSSPNVLQLSPNAKRRTVSRSTNASVHSSTPGRSLSLCLAPEYQNSNHDEQEPHEASLSTNGRQYQGDHIRRTSQDESYFGLKIRGQAQRENHNSPSHHFVAEQYEMLEQVNNGLQERVDILEREKVEAAMAQKDRDDAIRTLQTQCTTFEKMFAAVDAQSSVNEKLAQDMQAMMGNVASQGEKLQRMGAQLERSNEIAQELQATISSLQNKLAAQAQSTGQGRMARGPQTTLTATETEMVNDVELGGEKKEHLDMRLNTMFLEVQSSLLQEEVDEMRRQIAASKDKAVASNSESAQEPRIQDSSTRLRAIEEGMERQFQAAQGVTDRVLALEDQAVTNIHARIATLESRPDPTQEISKLETRVSLVEEDQINHLDVNARMVDDLQTRFEEMIKELSKRVDDVGSLPLIKAISDGVAEIQARLSAVEEHGTETSRRLDDMEVSHDALMLQDQSSRIDKMSQSLKSMENLLFGLARSDDVQALRAEFNALSQTQSIANQPTGQSNSSLATLDSAIDCLSSRMARLDDAYEIFTSESRNRLEQLSSTIANLGQDGELNNASIVLDSLCQRISVIENGFQTLRDVMCSRRR</sequence>
<keyword evidence="4" id="KW-1185">Reference proteome</keyword>
<dbReference type="Proteomes" id="UP001265746">
    <property type="component" value="Unassembled WGS sequence"/>
</dbReference>
<dbReference type="EMBL" id="JAUJFL010000005">
    <property type="protein sequence ID" value="KAK2602281.1"/>
    <property type="molecule type" value="Genomic_DNA"/>
</dbReference>
<protein>
    <submittedName>
        <fullName evidence="3">Uncharacterized protein</fullName>
    </submittedName>
</protein>
<proteinExistence type="predicted"/>